<feature type="domain" description="Metallo-beta-lactamase" evidence="1">
    <location>
        <begin position="33"/>
        <end position="217"/>
    </location>
</feature>
<dbReference type="Proteomes" id="UP000037442">
    <property type="component" value="Unassembled WGS sequence"/>
</dbReference>
<evidence type="ECO:0000313" key="3">
    <source>
        <dbReference type="Proteomes" id="UP000037442"/>
    </source>
</evidence>
<dbReference type="SMART" id="SM00849">
    <property type="entry name" value="Lactamase_B"/>
    <property type="match status" value="1"/>
</dbReference>
<reference evidence="3" key="1">
    <citation type="submission" date="2014-06" db="EMBL/GenBank/DDBJ databases">
        <title>Draft genome sequence of C. testosteroni WDL7.</title>
        <authorList>
            <person name="Wu Y."/>
            <person name="Seshan H."/>
            <person name="Arumugam K."/>
        </authorList>
    </citation>
    <scope>NUCLEOTIDE SEQUENCE [LARGE SCALE GENOMIC DNA]</scope>
    <source>
        <strain evidence="3">WDL7</strain>
    </source>
</reference>
<proteinExistence type="predicted"/>
<dbReference type="InterPro" id="IPR036388">
    <property type="entry name" value="WH-like_DNA-bd_sf"/>
</dbReference>
<dbReference type="PANTHER" id="PTHR42951">
    <property type="entry name" value="METALLO-BETA-LACTAMASE DOMAIN-CONTAINING"/>
    <property type="match status" value="1"/>
</dbReference>
<sequence length="312" mass="34724">MMHPIDTAQTDIQRHQFGRVTVFRGAKGGKYPDGNQIMIRGSDTLAALDTPIVANHIGAEFDATELVVMGHVHEDHMAGLHRLPDAQVFAHAGDLAALQSWQGLLAAFGWADSAQADSMRSKLESEFFYAPRPDARGYEDGAVWELGQSQIRAIHMPGHTVGHSVLLIEPEGVAFIGDIDLTGFGPYYGDACSCLADFRRSLARLPEIDAKIWVTSHHKGIYTERETFLRDLKRFAAVIDERGARILEWLAQRPLTLSQMVEQRLLYPQGFDAPWVQGAETRSISQHLDELLAAGEILQERNVRGEDLYLRA</sequence>
<dbReference type="AlphaFoldDB" id="A0A0L7N8I4"/>
<dbReference type="Pfam" id="PF00753">
    <property type="entry name" value="Lactamase_B"/>
    <property type="match status" value="1"/>
</dbReference>
<dbReference type="InterPro" id="IPR036866">
    <property type="entry name" value="RibonucZ/Hydroxyglut_hydro"/>
</dbReference>
<dbReference type="PATRIC" id="fig|285.49.peg.4015"/>
<dbReference type="Gene3D" id="1.10.10.10">
    <property type="entry name" value="Winged helix-like DNA-binding domain superfamily/Winged helix DNA-binding domain"/>
    <property type="match status" value="1"/>
</dbReference>
<gene>
    <name evidence="2" type="ORF">GL58_19410</name>
</gene>
<dbReference type="InterPro" id="IPR001279">
    <property type="entry name" value="Metallo-B-lactamas"/>
</dbReference>
<dbReference type="Gene3D" id="3.60.15.10">
    <property type="entry name" value="Ribonuclease Z/Hydroxyacylglutathione hydrolase-like"/>
    <property type="match status" value="1"/>
</dbReference>
<organism evidence="2 3">
    <name type="scientific">Comamonas testosteroni</name>
    <name type="common">Pseudomonas testosteroni</name>
    <dbReference type="NCBI Taxonomy" id="285"/>
    <lineage>
        <taxon>Bacteria</taxon>
        <taxon>Pseudomonadati</taxon>
        <taxon>Pseudomonadota</taxon>
        <taxon>Betaproteobacteria</taxon>
        <taxon>Burkholderiales</taxon>
        <taxon>Comamonadaceae</taxon>
        <taxon>Comamonas</taxon>
    </lineage>
</organism>
<dbReference type="CDD" id="cd06262">
    <property type="entry name" value="metallo-hydrolase-like_MBL-fold"/>
    <property type="match status" value="1"/>
</dbReference>
<evidence type="ECO:0000313" key="2">
    <source>
        <dbReference type="EMBL" id="KOC30524.1"/>
    </source>
</evidence>
<protein>
    <submittedName>
        <fullName evidence="2">Beta-lactamase</fullName>
    </submittedName>
</protein>
<accession>A0A0L7N8I4</accession>
<evidence type="ECO:0000259" key="1">
    <source>
        <dbReference type="SMART" id="SM00849"/>
    </source>
</evidence>
<comment type="caution">
    <text evidence="2">The sequence shown here is derived from an EMBL/GenBank/DDBJ whole genome shotgun (WGS) entry which is preliminary data.</text>
</comment>
<name>A0A0L7N8I4_COMTE</name>
<dbReference type="PANTHER" id="PTHR42951:SF22">
    <property type="entry name" value="METALLO BETA-LACTAMASE SUPERFAMILY LIPOPROTEIN"/>
    <property type="match status" value="1"/>
</dbReference>
<dbReference type="SUPFAM" id="SSF56281">
    <property type="entry name" value="Metallo-hydrolase/oxidoreductase"/>
    <property type="match status" value="1"/>
</dbReference>
<dbReference type="InterPro" id="IPR050855">
    <property type="entry name" value="NDM-1-like"/>
</dbReference>
<dbReference type="EMBL" id="JNVD01000004">
    <property type="protein sequence ID" value="KOC30524.1"/>
    <property type="molecule type" value="Genomic_DNA"/>
</dbReference>
<dbReference type="RefSeq" id="WP_053281577.1">
    <property type="nucleotide sequence ID" value="NZ_JNVD01000004.1"/>
</dbReference>